<dbReference type="EMBL" id="BOOC01000011">
    <property type="protein sequence ID" value="GIH39913.1"/>
    <property type="molecule type" value="Genomic_DNA"/>
</dbReference>
<feature type="region of interest" description="Disordered" evidence="7">
    <location>
        <begin position="1"/>
        <end position="34"/>
    </location>
</feature>
<organism evidence="9 10">
    <name type="scientific">Microbispora corallina</name>
    <dbReference type="NCBI Taxonomy" id="83302"/>
    <lineage>
        <taxon>Bacteria</taxon>
        <taxon>Bacillati</taxon>
        <taxon>Actinomycetota</taxon>
        <taxon>Actinomycetes</taxon>
        <taxon>Streptosporangiales</taxon>
        <taxon>Streptosporangiaceae</taxon>
        <taxon>Microbispora</taxon>
    </lineage>
</organism>
<keyword evidence="3" id="KW-0169">Cobalamin biosynthesis</keyword>
<comment type="caution">
    <text evidence="9">The sequence shown here is derived from an EMBL/GenBank/DDBJ whole genome shotgun (WGS) entry which is preliminary data.</text>
</comment>
<dbReference type="Gene3D" id="3.40.1010.10">
    <property type="entry name" value="Cobalt-precorrin-4 Transmethylase, Domain 1"/>
    <property type="match status" value="1"/>
</dbReference>
<keyword evidence="10" id="KW-1185">Reference proteome</keyword>
<dbReference type="InterPro" id="IPR014776">
    <property type="entry name" value="4pyrrole_Mease_sub2"/>
</dbReference>
<evidence type="ECO:0000256" key="5">
    <source>
        <dbReference type="ARBA" id="ARBA00022679"/>
    </source>
</evidence>
<dbReference type="PROSITE" id="PS00839">
    <property type="entry name" value="SUMT_1"/>
    <property type="match status" value="1"/>
</dbReference>
<evidence type="ECO:0000256" key="2">
    <source>
        <dbReference type="ARBA" id="ARBA00005879"/>
    </source>
</evidence>
<dbReference type="InterPro" id="IPR000878">
    <property type="entry name" value="4pyrrol_Mease"/>
</dbReference>
<dbReference type="SUPFAM" id="SSF53790">
    <property type="entry name" value="Tetrapyrrole methylase"/>
    <property type="match status" value="1"/>
</dbReference>
<evidence type="ECO:0000259" key="8">
    <source>
        <dbReference type="Pfam" id="PF00590"/>
    </source>
</evidence>
<sequence>MTTDATPQDSGRPARPPAAPGATGGGGEGGRGSVTFVGAGPGAADLLTLRGAAAIGRADVVIWASSLVHPGVLDHARADARIVDSAAVPLEEVVALYEEAARDGLDVARVHSGDPALWGAVQEQLDRCAALGLATEIVPGVSSFTAVAAAVGRELTVPEVAQSVVLTRLEGGKTPMPEGETVRGFAAHGATMALFLSAARSAQLQQELLAGGYPPETPCVVGYRVTWEDELVLRCRLDELAATVRAHRLWKHTLVLVGPALDAEGKRSHLYHPGHFHGHRRPDPVARRALRSGGAS</sequence>
<gene>
    <name evidence="9" type="ORF">Mco01_29130</name>
</gene>
<dbReference type="InterPro" id="IPR050161">
    <property type="entry name" value="Siro_Cobalamin_biosynth"/>
</dbReference>
<evidence type="ECO:0000256" key="3">
    <source>
        <dbReference type="ARBA" id="ARBA00022573"/>
    </source>
</evidence>
<keyword evidence="6" id="KW-0949">S-adenosyl-L-methionine</keyword>
<evidence type="ECO:0000256" key="6">
    <source>
        <dbReference type="ARBA" id="ARBA00022691"/>
    </source>
</evidence>
<dbReference type="PANTHER" id="PTHR45790:SF4">
    <property type="entry name" value="COBALT-PRECORRIN-4 C(11)-METHYLTRANSFERASE"/>
    <property type="match status" value="1"/>
</dbReference>
<feature type="compositionally biased region" description="Gly residues" evidence="7">
    <location>
        <begin position="22"/>
        <end position="32"/>
    </location>
</feature>
<comment type="similarity">
    <text evidence="2">Belongs to the precorrin methyltransferase family.</text>
</comment>
<dbReference type="CDD" id="cd11641">
    <property type="entry name" value="Precorrin-4_C11-MT"/>
    <property type="match status" value="1"/>
</dbReference>
<evidence type="ECO:0000313" key="10">
    <source>
        <dbReference type="Proteomes" id="UP000603904"/>
    </source>
</evidence>
<evidence type="ECO:0000256" key="7">
    <source>
        <dbReference type="SAM" id="MobiDB-lite"/>
    </source>
</evidence>
<evidence type="ECO:0000313" key="9">
    <source>
        <dbReference type="EMBL" id="GIH39913.1"/>
    </source>
</evidence>
<name>A0ABQ4FYL7_9ACTN</name>
<dbReference type="InterPro" id="IPR014777">
    <property type="entry name" value="4pyrrole_Mease_sub1"/>
</dbReference>
<proteinExistence type="inferred from homology"/>
<dbReference type="RefSeq" id="WP_204057397.1">
    <property type="nucleotide sequence ID" value="NZ_BAAAGP010000011.1"/>
</dbReference>
<dbReference type="Proteomes" id="UP000603904">
    <property type="component" value="Unassembled WGS sequence"/>
</dbReference>
<evidence type="ECO:0000256" key="4">
    <source>
        <dbReference type="ARBA" id="ARBA00022603"/>
    </source>
</evidence>
<keyword evidence="5" id="KW-0808">Transferase</keyword>
<dbReference type="PANTHER" id="PTHR45790">
    <property type="entry name" value="SIROHEME SYNTHASE-RELATED"/>
    <property type="match status" value="1"/>
</dbReference>
<dbReference type="Gene3D" id="3.30.950.10">
    <property type="entry name" value="Methyltransferase, Cobalt-precorrin-4 Transmethylase, Domain 2"/>
    <property type="match status" value="1"/>
</dbReference>
<evidence type="ECO:0000256" key="1">
    <source>
        <dbReference type="ARBA" id="ARBA00004953"/>
    </source>
</evidence>
<feature type="domain" description="Tetrapyrrole methylase" evidence="8">
    <location>
        <begin position="34"/>
        <end position="241"/>
    </location>
</feature>
<accession>A0ABQ4FYL7</accession>
<reference evidence="9 10" key="1">
    <citation type="submission" date="2021-01" db="EMBL/GenBank/DDBJ databases">
        <title>Whole genome shotgun sequence of Microbispora corallina NBRC 16416.</title>
        <authorList>
            <person name="Komaki H."/>
            <person name="Tamura T."/>
        </authorList>
    </citation>
    <scope>NUCLEOTIDE SEQUENCE [LARGE SCALE GENOMIC DNA]</scope>
    <source>
        <strain evidence="9 10">NBRC 16416</strain>
    </source>
</reference>
<comment type="pathway">
    <text evidence="1">Cofactor biosynthesis; adenosylcobalamin biosynthesis.</text>
</comment>
<dbReference type="InterPro" id="IPR006362">
    <property type="entry name" value="Cbl_synth_CobM/CibF"/>
</dbReference>
<keyword evidence="4" id="KW-0489">Methyltransferase</keyword>
<dbReference type="InterPro" id="IPR035996">
    <property type="entry name" value="4pyrrol_Methylase_sf"/>
</dbReference>
<dbReference type="Pfam" id="PF00590">
    <property type="entry name" value="TP_methylase"/>
    <property type="match status" value="1"/>
</dbReference>
<dbReference type="NCBIfam" id="TIGR01465">
    <property type="entry name" value="cobM_cbiF"/>
    <property type="match status" value="1"/>
</dbReference>
<dbReference type="InterPro" id="IPR003043">
    <property type="entry name" value="Uropor_MeTrfase_CS"/>
</dbReference>
<protein>
    <submittedName>
        <fullName evidence="9">Precorrin-4 C(11)-methyltransferase</fullName>
    </submittedName>
</protein>